<comment type="caution">
    <text evidence="1">The sequence shown here is derived from an EMBL/GenBank/DDBJ whole genome shotgun (WGS) entry which is preliminary data.</text>
</comment>
<dbReference type="Proteomes" id="UP000499080">
    <property type="component" value="Unassembled WGS sequence"/>
</dbReference>
<name>A0A4Y2VG40_ARAVE</name>
<dbReference type="EMBL" id="BGPR01046151">
    <property type="protein sequence ID" value="GBO23116.1"/>
    <property type="molecule type" value="Genomic_DNA"/>
</dbReference>
<reference evidence="1 2" key="1">
    <citation type="journal article" date="2019" name="Sci. Rep.">
        <title>Orb-weaving spider Araneus ventricosus genome elucidates the spidroin gene catalogue.</title>
        <authorList>
            <person name="Kono N."/>
            <person name="Nakamura H."/>
            <person name="Ohtoshi R."/>
            <person name="Moran D.A.P."/>
            <person name="Shinohara A."/>
            <person name="Yoshida Y."/>
            <person name="Fujiwara M."/>
            <person name="Mori M."/>
            <person name="Tomita M."/>
            <person name="Arakawa K."/>
        </authorList>
    </citation>
    <scope>NUCLEOTIDE SEQUENCE [LARGE SCALE GENOMIC DNA]</scope>
</reference>
<sequence>MTERFYNRQNTSLPQFSNLFSSFSFAVTSGFIVSSTTIRNECLCLMSHDGLQGKDATVITDDQENAALKVIDARSGIMLFKGAWTSMSVVASGNIVHIGFPDGSDVNYIQPKDSIGRSTHLEWNKDQGPIYLSGHPKGDCI</sequence>
<accession>A0A4Y2VG40</accession>
<protein>
    <submittedName>
        <fullName evidence="1">Uncharacterized protein</fullName>
    </submittedName>
</protein>
<evidence type="ECO:0000313" key="2">
    <source>
        <dbReference type="Proteomes" id="UP000499080"/>
    </source>
</evidence>
<dbReference type="AlphaFoldDB" id="A0A4Y2VG40"/>
<keyword evidence="2" id="KW-1185">Reference proteome</keyword>
<evidence type="ECO:0000313" key="1">
    <source>
        <dbReference type="EMBL" id="GBO23116.1"/>
    </source>
</evidence>
<proteinExistence type="predicted"/>
<gene>
    <name evidence="1" type="ORF">AVEN_80514_1</name>
</gene>
<organism evidence="1 2">
    <name type="scientific">Araneus ventricosus</name>
    <name type="common">Orbweaver spider</name>
    <name type="synonym">Epeira ventricosa</name>
    <dbReference type="NCBI Taxonomy" id="182803"/>
    <lineage>
        <taxon>Eukaryota</taxon>
        <taxon>Metazoa</taxon>
        <taxon>Ecdysozoa</taxon>
        <taxon>Arthropoda</taxon>
        <taxon>Chelicerata</taxon>
        <taxon>Arachnida</taxon>
        <taxon>Araneae</taxon>
        <taxon>Araneomorphae</taxon>
        <taxon>Entelegynae</taxon>
        <taxon>Araneoidea</taxon>
        <taxon>Araneidae</taxon>
        <taxon>Araneus</taxon>
    </lineage>
</organism>